<dbReference type="NCBIfam" id="TIGR00066">
    <property type="entry name" value="g_glut_trans"/>
    <property type="match status" value="1"/>
</dbReference>
<evidence type="ECO:0000256" key="7">
    <source>
        <dbReference type="ARBA" id="ARBA00023315"/>
    </source>
</evidence>
<protein>
    <recommendedName>
        <fullName evidence="9">Glutathione hydrolase proenzyme</fullName>
        <ecNumber evidence="9">2.3.2.2</ecNumber>
        <ecNumber evidence="9">3.4.19.13</ecNumber>
    </recommendedName>
    <component>
        <recommendedName>
            <fullName evidence="9">Glutathione hydrolase large chain</fullName>
        </recommendedName>
    </component>
    <component>
        <recommendedName>
            <fullName evidence="9">Glutathione hydrolase small chain</fullName>
        </recommendedName>
    </component>
</protein>
<comment type="similarity">
    <text evidence="3 9">Belongs to the gamma-glutamyltransferase family.</text>
</comment>
<keyword evidence="6 9" id="KW-0865">Zymogen</keyword>
<keyword evidence="5 9" id="KW-0378">Hydrolase</keyword>
<feature type="region of interest" description="Disordered" evidence="10">
    <location>
        <begin position="372"/>
        <end position="402"/>
    </location>
</feature>
<dbReference type="RefSeq" id="WP_278017306.1">
    <property type="nucleotide sequence ID" value="NZ_CP121106.1"/>
</dbReference>
<evidence type="ECO:0000256" key="9">
    <source>
        <dbReference type="RuleBase" id="RU368036"/>
    </source>
</evidence>
<dbReference type="InterPro" id="IPR000101">
    <property type="entry name" value="GGT_peptidase"/>
</dbReference>
<proteinExistence type="inferred from homology"/>
<dbReference type="Pfam" id="PF01019">
    <property type="entry name" value="G_glu_transpept"/>
    <property type="match status" value="1"/>
</dbReference>
<sequence>MKLLPVSRLVFAPLLAGLSLAGCASYQAVPQEVVLQGADQLFYGGNGAVTAADPRAEAAGQAMLDAGGSATDAAIAVMLALTVVEPQSSGIGGGGFLVRGTKDGAVTTFDGRETAPAGATPDWFLKSDGTLPSFDESVQSGLSVGVPGNVRLAEKAHASHGRLPWAKLFEPAITFAREGFEINPRLHNYLKNEPGHAGFSDAAKALYYDAEGQALPVGALVRNEELAQTFERIAREGAAGFYDSTIGSDLVATVAAATPRDGAMTLADVSGYRAKQREAVCGSYRAYRICSMGPPTSGGIAVLQILGQLERFDLKALGRDNPVTWHLFLESQRLAYADREIYLADADFVSVPVAGLLDREYLASRSALIDPASRGDAKPGQPAGAPQALADGDEPPESGTSHFAVVDASGTMVSYTSTIEGAFGSGLMSGGFYLNNELTDFSRSPTVDGKLVANRVEGGKRPRSSMSPTVIWDPQGRPFMAVGAAGGPTIPVTTTRAIIGAIDFGLGAEEALDLPFAMAFRGAIMLEKGTWMEQQADAFRALGHTEIVFREAPIKGNAITRGQGGWESARDPRIERSLAVP</sequence>
<evidence type="ECO:0000256" key="8">
    <source>
        <dbReference type="ARBA" id="ARBA00047417"/>
    </source>
</evidence>
<dbReference type="Gene3D" id="1.10.246.130">
    <property type="match status" value="1"/>
</dbReference>
<evidence type="ECO:0000256" key="10">
    <source>
        <dbReference type="SAM" id="MobiDB-lite"/>
    </source>
</evidence>
<dbReference type="PROSITE" id="PS51257">
    <property type="entry name" value="PROKAR_LIPOPROTEIN"/>
    <property type="match status" value="1"/>
</dbReference>
<name>A0ABY8FZ01_9SPHN</name>
<organism evidence="12 13">
    <name type="scientific">Altererythrobacter arenosus</name>
    <dbReference type="NCBI Taxonomy" id="3032592"/>
    <lineage>
        <taxon>Bacteria</taxon>
        <taxon>Pseudomonadati</taxon>
        <taxon>Pseudomonadota</taxon>
        <taxon>Alphaproteobacteria</taxon>
        <taxon>Sphingomonadales</taxon>
        <taxon>Erythrobacteraceae</taxon>
        <taxon>Altererythrobacter</taxon>
    </lineage>
</organism>
<evidence type="ECO:0000256" key="4">
    <source>
        <dbReference type="ARBA" id="ARBA00022679"/>
    </source>
</evidence>
<dbReference type="PANTHER" id="PTHR43199:SF1">
    <property type="entry name" value="GLUTATHIONE HYDROLASE PROENZYME"/>
    <property type="match status" value="1"/>
</dbReference>
<keyword evidence="13" id="KW-1185">Reference proteome</keyword>
<dbReference type="InterPro" id="IPR043138">
    <property type="entry name" value="GGT_lsub"/>
</dbReference>
<comment type="catalytic activity">
    <reaction evidence="8 9">
        <text>an N-terminal (5-L-glutamyl)-[peptide] + an alpha-amino acid = 5-L-glutamyl amino acid + an N-terminal L-alpha-aminoacyl-[peptide]</text>
        <dbReference type="Rhea" id="RHEA:23904"/>
        <dbReference type="Rhea" id="RHEA-COMP:9780"/>
        <dbReference type="Rhea" id="RHEA-COMP:9795"/>
        <dbReference type="ChEBI" id="CHEBI:77644"/>
        <dbReference type="ChEBI" id="CHEBI:78597"/>
        <dbReference type="ChEBI" id="CHEBI:78599"/>
        <dbReference type="ChEBI" id="CHEBI:78608"/>
        <dbReference type="EC" id="2.3.2.2"/>
    </reaction>
</comment>
<evidence type="ECO:0000256" key="5">
    <source>
        <dbReference type="ARBA" id="ARBA00022801"/>
    </source>
</evidence>
<evidence type="ECO:0000256" key="3">
    <source>
        <dbReference type="ARBA" id="ARBA00009381"/>
    </source>
</evidence>
<feature type="signal peptide" evidence="11">
    <location>
        <begin position="1"/>
        <end position="21"/>
    </location>
</feature>
<comment type="catalytic activity">
    <reaction evidence="1 9">
        <text>an S-substituted glutathione + H2O = an S-substituted L-cysteinylglycine + L-glutamate</text>
        <dbReference type="Rhea" id="RHEA:59468"/>
        <dbReference type="ChEBI" id="CHEBI:15377"/>
        <dbReference type="ChEBI" id="CHEBI:29985"/>
        <dbReference type="ChEBI" id="CHEBI:90779"/>
        <dbReference type="ChEBI" id="CHEBI:143103"/>
        <dbReference type="EC" id="3.4.19.13"/>
    </reaction>
</comment>
<comment type="PTM">
    <text evidence="9">Cleaved by autocatalysis into a large and a small subunit.</text>
</comment>
<dbReference type="SUPFAM" id="SSF56235">
    <property type="entry name" value="N-terminal nucleophile aminohydrolases (Ntn hydrolases)"/>
    <property type="match status" value="1"/>
</dbReference>
<dbReference type="Gene3D" id="3.60.20.40">
    <property type="match status" value="1"/>
</dbReference>
<evidence type="ECO:0000256" key="1">
    <source>
        <dbReference type="ARBA" id="ARBA00001049"/>
    </source>
</evidence>
<dbReference type="Proteomes" id="UP001215827">
    <property type="component" value="Chromosome"/>
</dbReference>
<feature type="chain" id="PRO_5047391510" description="Glutathione hydrolase proenzyme" evidence="11">
    <location>
        <begin position="22"/>
        <end position="581"/>
    </location>
</feature>
<comment type="pathway">
    <text evidence="9">Sulfur metabolism; glutathione metabolism.</text>
</comment>
<dbReference type="PANTHER" id="PTHR43199">
    <property type="entry name" value="GLUTATHIONE HYDROLASE"/>
    <property type="match status" value="1"/>
</dbReference>
<dbReference type="InterPro" id="IPR051792">
    <property type="entry name" value="GGT_bact"/>
</dbReference>
<keyword evidence="7 9" id="KW-0012">Acyltransferase</keyword>
<comment type="subunit">
    <text evidence="9">This enzyme consists of two polypeptide chains, which are synthesized in precursor form from a single polypeptide.</text>
</comment>
<gene>
    <name evidence="12" type="primary">ggt</name>
    <name evidence="12" type="ORF">P7228_06015</name>
</gene>
<dbReference type="InterPro" id="IPR043137">
    <property type="entry name" value="GGT_ssub_C"/>
</dbReference>
<dbReference type="EMBL" id="CP121106">
    <property type="protein sequence ID" value="WFL78616.1"/>
    <property type="molecule type" value="Genomic_DNA"/>
</dbReference>
<accession>A0ABY8FZ01</accession>
<reference evidence="12 13" key="1">
    <citation type="submission" date="2023-03" db="EMBL/GenBank/DDBJ databases">
        <title>Altererythrobacter sp. CAU 1644 isolated from sand.</title>
        <authorList>
            <person name="Kim W."/>
        </authorList>
    </citation>
    <scope>NUCLEOTIDE SEQUENCE [LARGE SCALE GENOMIC DNA]</scope>
    <source>
        <strain evidence="12 13">CAU 1644</strain>
    </source>
</reference>
<dbReference type="GO" id="GO:0103068">
    <property type="term" value="F:leukotriene C4 gamma-glutamyl transferase activity"/>
    <property type="evidence" value="ECO:0007669"/>
    <property type="project" value="UniProtKB-EC"/>
</dbReference>
<evidence type="ECO:0000313" key="13">
    <source>
        <dbReference type="Proteomes" id="UP001215827"/>
    </source>
</evidence>
<dbReference type="InterPro" id="IPR029055">
    <property type="entry name" value="Ntn_hydrolases_N"/>
</dbReference>
<keyword evidence="4 9" id="KW-0808">Transferase</keyword>
<evidence type="ECO:0000256" key="2">
    <source>
        <dbReference type="ARBA" id="ARBA00001089"/>
    </source>
</evidence>
<feature type="compositionally biased region" description="Basic and acidic residues" evidence="10">
    <location>
        <begin position="568"/>
        <end position="581"/>
    </location>
</feature>
<keyword evidence="11" id="KW-0732">Signal</keyword>
<feature type="region of interest" description="Disordered" evidence="10">
    <location>
        <begin position="559"/>
        <end position="581"/>
    </location>
</feature>
<dbReference type="EC" id="2.3.2.2" evidence="9"/>
<evidence type="ECO:0000256" key="6">
    <source>
        <dbReference type="ARBA" id="ARBA00023145"/>
    </source>
</evidence>
<evidence type="ECO:0000256" key="11">
    <source>
        <dbReference type="SAM" id="SignalP"/>
    </source>
</evidence>
<dbReference type="PRINTS" id="PR01210">
    <property type="entry name" value="GGTRANSPTASE"/>
</dbReference>
<keyword evidence="9" id="KW-0317">Glutathione biosynthesis</keyword>
<dbReference type="EC" id="3.4.19.13" evidence="9"/>
<feature type="compositionally biased region" description="Low complexity" evidence="10">
    <location>
        <begin position="378"/>
        <end position="390"/>
    </location>
</feature>
<comment type="catalytic activity">
    <reaction evidence="2 9">
        <text>glutathione + H2O = L-cysteinylglycine + L-glutamate</text>
        <dbReference type="Rhea" id="RHEA:28807"/>
        <dbReference type="ChEBI" id="CHEBI:15377"/>
        <dbReference type="ChEBI" id="CHEBI:29985"/>
        <dbReference type="ChEBI" id="CHEBI:57925"/>
        <dbReference type="ChEBI" id="CHEBI:61694"/>
        <dbReference type="EC" id="3.4.19.13"/>
    </reaction>
</comment>
<evidence type="ECO:0000313" key="12">
    <source>
        <dbReference type="EMBL" id="WFL78616.1"/>
    </source>
</evidence>